<evidence type="ECO:0000313" key="3">
    <source>
        <dbReference type="Proteomes" id="UP000250043"/>
    </source>
</evidence>
<dbReference type="AlphaFoldDB" id="A0A8E2AGE1"/>
<gene>
    <name evidence="2" type="ORF">OBBRIDRAFT_808573</name>
</gene>
<protein>
    <submittedName>
        <fullName evidence="2">Uncharacterized protein</fullName>
    </submittedName>
</protein>
<dbReference type="EMBL" id="KV722745">
    <property type="protein sequence ID" value="OCH83988.1"/>
    <property type="molecule type" value="Genomic_DNA"/>
</dbReference>
<sequence length="143" mass="16036">MCQRKSDLDERGDFANKTNRERESAGFETPLMQGGRGPGWSGPRREEYDAACTTIGLVITLVIIYTSALSESRSFSDLKLFWSRRPSMGPLLDITTATQYDLPLVFEALVNDSGRHANVCPQLIRVETAHVYGIQHHPPELTR</sequence>
<keyword evidence="3" id="KW-1185">Reference proteome</keyword>
<organism evidence="2 3">
    <name type="scientific">Obba rivulosa</name>
    <dbReference type="NCBI Taxonomy" id="1052685"/>
    <lineage>
        <taxon>Eukaryota</taxon>
        <taxon>Fungi</taxon>
        <taxon>Dikarya</taxon>
        <taxon>Basidiomycota</taxon>
        <taxon>Agaricomycotina</taxon>
        <taxon>Agaricomycetes</taxon>
        <taxon>Polyporales</taxon>
        <taxon>Gelatoporiaceae</taxon>
        <taxon>Obba</taxon>
    </lineage>
</organism>
<accession>A0A8E2AGE1</accession>
<feature type="compositionally biased region" description="Basic and acidic residues" evidence="1">
    <location>
        <begin position="1"/>
        <end position="25"/>
    </location>
</feature>
<reference evidence="2 3" key="1">
    <citation type="submission" date="2016-07" db="EMBL/GenBank/DDBJ databases">
        <title>Draft genome of the white-rot fungus Obba rivulosa 3A-2.</title>
        <authorList>
            <consortium name="DOE Joint Genome Institute"/>
            <person name="Miettinen O."/>
            <person name="Riley R."/>
            <person name="Acob R."/>
            <person name="Barry K."/>
            <person name="Cullen D."/>
            <person name="De Vries R."/>
            <person name="Hainaut M."/>
            <person name="Hatakka A."/>
            <person name="Henrissat B."/>
            <person name="Hilden K."/>
            <person name="Kuo R."/>
            <person name="Labutti K."/>
            <person name="Lipzen A."/>
            <person name="Makela M.R."/>
            <person name="Sandor L."/>
            <person name="Spatafora J.W."/>
            <person name="Grigoriev I.V."/>
            <person name="Hibbett D.S."/>
        </authorList>
    </citation>
    <scope>NUCLEOTIDE SEQUENCE [LARGE SCALE GENOMIC DNA]</scope>
    <source>
        <strain evidence="2 3">3A-2</strain>
    </source>
</reference>
<evidence type="ECO:0000256" key="1">
    <source>
        <dbReference type="SAM" id="MobiDB-lite"/>
    </source>
</evidence>
<feature type="region of interest" description="Disordered" evidence="1">
    <location>
        <begin position="1"/>
        <end position="45"/>
    </location>
</feature>
<proteinExistence type="predicted"/>
<evidence type="ECO:0000313" key="2">
    <source>
        <dbReference type="EMBL" id="OCH83988.1"/>
    </source>
</evidence>
<dbReference type="Proteomes" id="UP000250043">
    <property type="component" value="Unassembled WGS sequence"/>
</dbReference>
<name>A0A8E2AGE1_9APHY</name>